<dbReference type="RefSeq" id="WP_070659862.1">
    <property type="nucleotide sequence ID" value="NZ_MSKM01000001.1"/>
</dbReference>
<evidence type="ECO:0000313" key="2">
    <source>
        <dbReference type="EMBL" id="OLO55988.1"/>
    </source>
</evidence>
<gene>
    <name evidence="2" type="ORF">BKH27_00315</name>
</gene>
<dbReference type="AlphaFoldDB" id="A0A1Q8W349"/>
<accession>A0A1Q8W349</accession>
<dbReference type="EMBL" id="MSKM01000001">
    <property type="protein sequence ID" value="OLO55988.1"/>
    <property type="molecule type" value="Genomic_DNA"/>
</dbReference>
<dbReference type="Proteomes" id="UP000185772">
    <property type="component" value="Unassembled WGS sequence"/>
</dbReference>
<protein>
    <submittedName>
        <fullName evidence="2">Uncharacterized protein</fullName>
    </submittedName>
</protein>
<reference evidence="2 3" key="1">
    <citation type="submission" date="2016-12" db="EMBL/GenBank/DDBJ databases">
        <title>Genomic comparison of strains in the 'Actinomyces naeslundii' group.</title>
        <authorList>
            <person name="Mughal S.R."/>
            <person name="Do T."/>
            <person name="Gilbert S.C."/>
            <person name="Witherden E.A."/>
            <person name="Didelot X."/>
            <person name="Beighton D."/>
        </authorList>
    </citation>
    <scope>NUCLEOTIDE SEQUENCE [LARGE SCALE GENOMIC DNA]</scope>
    <source>
        <strain evidence="2 3">MMRCO6-1</strain>
    </source>
</reference>
<feature type="compositionally biased region" description="Acidic residues" evidence="1">
    <location>
        <begin position="42"/>
        <end position="53"/>
    </location>
</feature>
<evidence type="ECO:0000313" key="3">
    <source>
        <dbReference type="Proteomes" id="UP000185772"/>
    </source>
</evidence>
<comment type="caution">
    <text evidence="2">The sequence shown here is derived from an EMBL/GenBank/DDBJ whole genome shotgun (WGS) entry which is preliminary data.</text>
</comment>
<sequence length="69" mass="7035">MRVKGDNGLIFDVVGTVATGLIGAGYVEQVPDEQALPTAPASEDETPDNDPDAGTDPAPQKPLKGGKTT</sequence>
<proteinExistence type="predicted"/>
<organism evidence="2 3">
    <name type="scientific">Actinomyces oris</name>
    <dbReference type="NCBI Taxonomy" id="544580"/>
    <lineage>
        <taxon>Bacteria</taxon>
        <taxon>Bacillati</taxon>
        <taxon>Actinomycetota</taxon>
        <taxon>Actinomycetes</taxon>
        <taxon>Actinomycetales</taxon>
        <taxon>Actinomycetaceae</taxon>
        <taxon>Actinomyces</taxon>
    </lineage>
</organism>
<evidence type="ECO:0000256" key="1">
    <source>
        <dbReference type="SAM" id="MobiDB-lite"/>
    </source>
</evidence>
<name>A0A1Q8W349_9ACTO</name>
<feature type="region of interest" description="Disordered" evidence="1">
    <location>
        <begin position="29"/>
        <end position="69"/>
    </location>
</feature>